<feature type="transmembrane region" description="Helical" evidence="1">
    <location>
        <begin position="86"/>
        <end position="108"/>
    </location>
</feature>
<accession>A0A6A5THW1</accession>
<evidence type="ECO:0000313" key="2">
    <source>
        <dbReference type="EMBL" id="KAF1948517.1"/>
    </source>
</evidence>
<evidence type="ECO:0000313" key="3">
    <source>
        <dbReference type="Proteomes" id="UP000800035"/>
    </source>
</evidence>
<gene>
    <name evidence="2" type="ORF">CC80DRAFT_314499</name>
</gene>
<name>A0A6A5THW1_9PLEO</name>
<organism evidence="2 3">
    <name type="scientific">Byssothecium circinans</name>
    <dbReference type="NCBI Taxonomy" id="147558"/>
    <lineage>
        <taxon>Eukaryota</taxon>
        <taxon>Fungi</taxon>
        <taxon>Dikarya</taxon>
        <taxon>Ascomycota</taxon>
        <taxon>Pezizomycotina</taxon>
        <taxon>Dothideomycetes</taxon>
        <taxon>Pleosporomycetidae</taxon>
        <taxon>Pleosporales</taxon>
        <taxon>Massarineae</taxon>
        <taxon>Massarinaceae</taxon>
        <taxon>Byssothecium</taxon>
    </lineage>
</organism>
<keyword evidence="1" id="KW-0472">Membrane</keyword>
<dbReference type="Proteomes" id="UP000800035">
    <property type="component" value="Unassembled WGS sequence"/>
</dbReference>
<protein>
    <submittedName>
        <fullName evidence="2">Uncharacterized protein</fullName>
    </submittedName>
</protein>
<proteinExistence type="predicted"/>
<dbReference type="AlphaFoldDB" id="A0A6A5THW1"/>
<keyword evidence="3" id="KW-1185">Reference proteome</keyword>
<dbReference type="EMBL" id="ML977056">
    <property type="protein sequence ID" value="KAF1948517.1"/>
    <property type="molecule type" value="Genomic_DNA"/>
</dbReference>
<keyword evidence="1" id="KW-1133">Transmembrane helix</keyword>
<keyword evidence="1" id="KW-0812">Transmembrane</keyword>
<sequence length="112" mass="12769">MQRLGLPTLRFLTPPRRFLMAFTASRSKSLTLSTSQFSIATVSQQISLLEACTTFSLIEYLESTWWIFPACQEQDRADSISLPSTLAVSLFPGLFSFLFSFLALRAWWMDMV</sequence>
<evidence type="ECO:0000256" key="1">
    <source>
        <dbReference type="SAM" id="Phobius"/>
    </source>
</evidence>
<reference evidence="2" key="1">
    <citation type="journal article" date="2020" name="Stud. Mycol.">
        <title>101 Dothideomycetes genomes: a test case for predicting lifestyles and emergence of pathogens.</title>
        <authorList>
            <person name="Haridas S."/>
            <person name="Albert R."/>
            <person name="Binder M."/>
            <person name="Bloem J."/>
            <person name="Labutti K."/>
            <person name="Salamov A."/>
            <person name="Andreopoulos B."/>
            <person name="Baker S."/>
            <person name="Barry K."/>
            <person name="Bills G."/>
            <person name="Bluhm B."/>
            <person name="Cannon C."/>
            <person name="Castanera R."/>
            <person name="Culley D."/>
            <person name="Daum C."/>
            <person name="Ezra D."/>
            <person name="Gonzalez J."/>
            <person name="Henrissat B."/>
            <person name="Kuo A."/>
            <person name="Liang C."/>
            <person name="Lipzen A."/>
            <person name="Lutzoni F."/>
            <person name="Magnuson J."/>
            <person name="Mondo S."/>
            <person name="Nolan M."/>
            <person name="Ohm R."/>
            <person name="Pangilinan J."/>
            <person name="Park H.-J."/>
            <person name="Ramirez L."/>
            <person name="Alfaro M."/>
            <person name="Sun H."/>
            <person name="Tritt A."/>
            <person name="Yoshinaga Y."/>
            <person name="Zwiers L.-H."/>
            <person name="Turgeon B."/>
            <person name="Goodwin S."/>
            <person name="Spatafora J."/>
            <person name="Crous P."/>
            <person name="Grigoriev I."/>
        </authorList>
    </citation>
    <scope>NUCLEOTIDE SEQUENCE</scope>
    <source>
        <strain evidence="2">CBS 675.92</strain>
    </source>
</reference>